<keyword evidence="1" id="KW-1133">Transmembrane helix</keyword>
<comment type="caution">
    <text evidence="2">The sequence shown here is derived from an EMBL/GenBank/DDBJ whole genome shotgun (WGS) entry which is preliminary data.</text>
</comment>
<dbReference type="Proteomes" id="UP001224775">
    <property type="component" value="Unassembled WGS sequence"/>
</dbReference>
<sequence length="352" mass="40585">MWSSNNNNNNNNNNHPPLSISGVYLFFTLLLTTLTLSNNASGLKLFTHPHGRIHRLTGLFHLLWLLYGALFLINDYHHTQNENNDWHRKCLVYDITLGTSGIITTLTAASSFPHKHIHNRPGESGTLSNAAIVTQGEMVEHSFYQGVNLRFGMLVLVTLPWAIRKRFPVNSFSANWRRKNVEMNKNNRHHDKNGGIRVGTEKESKYLWLINGMYRFKKWQYVFYKHMILHGLNISVASSYQSYKNDTTSLPLPLTPQWRIFWLLLNTSYVMEFFLQSLVKRQVLSQKFMMVLNALLMISASIASMESNVLGQVKVEAALISLFLNFYNRGHDVLNTMVTFIIVHFGNKVIRI</sequence>
<proteinExistence type="predicted"/>
<reference evidence="2" key="1">
    <citation type="submission" date="2023-06" db="EMBL/GenBank/DDBJ databases">
        <title>Survivors Of The Sea: Transcriptome response of Skeletonema marinoi to long-term dormancy.</title>
        <authorList>
            <person name="Pinder M.I.M."/>
            <person name="Kourtchenko O."/>
            <person name="Robertson E.K."/>
            <person name="Larsson T."/>
            <person name="Maumus F."/>
            <person name="Osuna-Cruz C.M."/>
            <person name="Vancaester E."/>
            <person name="Stenow R."/>
            <person name="Vandepoele K."/>
            <person name="Ploug H."/>
            <person name="Bruchert V."/>
            <person name="Godhe A."/>
            <person name="Topel M."/>
        </authorList>
    </citation>
    <scope>NUCLEOTIDE SEQUENCE</scope>
    <source>
        <strain evidence="2">R05AC</strain>
    </source>
</reference>
<evidence type="ECO:0000256" key="1">
    <source>
        <dbReference type="SAM" id="Phobius"/>
    </source>
</evidence>
<feature type="transmembrane region" description="Helical" evidence="1">
    <location>
        <begin position="20"/>
        <end position="41"/>
    </location>
</feature>
<keyword evidence="1" id="KW-0472">Membrane</keyword>
<feature type="transmembrane region" description="Helical" evidence="1">
    <location>
        <begin position="222"/>
        <end position="240"/>
    </location>
</feature>
<keyword evidence="3" id="KW-1185">Reference proteome</keyword>
<keyword evidence="1" id="KW-0812">Transmembrane</keyword>
<feature type="transmembrane region" description="Helical" evidence="1">
    <location>
        <begin position="260"/>
        <end position="279"/>
    </location>
</feature>
<dbReference type="EMBL" id="JATAAI010000018">
    <property type="protein sequence ID" value="KAK1739434.1"/>
    <property type="molecule type" value="Genomic_DNA"/>
</dbReference>
<dbReference type="AlphaFoldDB" id="A0AAD8Y4E7"/>
<feature type="transmembrane region" description="Helical" evidence="1">
    <location>
        <begin position="53"/>
        <end position="73"/>
    </location>
</feature>
<feature type="transmembrane region" description="Helical" evidence="1">
    <location>
        <begin position="291"/>
        <end position="313"/>
    </location>
</feature>
<gene>
    <name evidence="2" type="ORF">QTG54_009977</name>
</gene>
<name>A0AAD8Y4E7_9STRA</name>
<protein>
    <submittedName>
        <fullName evidence="2">Uncharacterized protein</fullName>
    </submittedName>
</protein>
<accession>A0AAD8Y4E7</accession>
<feature type="transmembrane region" description="Helical" evidence="1">
    <location>
        <begin position="333"/>
        <end position="350"/>
    </location>
</feature>
<evidence type="ECO:0000313" key="2">
    <source>
        <dbReference type="EMBL" id="KAK1739434.1"/>
    </source>
</evidence>
<evidence type="ECO:0000313" key="3">
    <source>
        <dbReference type="Proteomes" id="UP001224775"/>
    </source>
</evidence>
<organism evidence="2 3">
    <name type="scientific">Skeletonema marinoi</name>
    <dbReference type="NCBI Taxonomy" id="267567"/>
    <lineage>
        <taxon>Eukaryota</taxon>
        <taxon>Sar</taxon>
        <taxon>Stramenopiles</taxon>
        <taxon>Ochrophyta</taxon>
        <taxon>Bacillariophyta</taxon>
        <taxon>Coscinodiscophyceae</taxon>
        <taxon>Thalassiosirophycidae</taxon>
        <taxon>Thalassiosirales</taxon>
        <taxon>Skeletonemataceae</taxon>
        <taxon>Skeletonema</taxon>
        <taxon>Skeletonema marinoi-dohrnii complex</taxon>
    </lineage>
</organism>